<dbReference type="RefSeq" id="WP_269601977.1">
    <property type="nucleotide sequence ID" value="NZ_JAPWIJ010000001.1"/>
</dbReference>
<feature type="domain" description="HTH tetR-type" evidence="5">
    <location>
        <begin position="7"/>
        <end position="67"/>
    </location>
</feature>
<dbReference type="PANTHER" id="PTHR30055:SF234">
    <property type="entry name" value="HTH-TYPE TRANSCRIPTIONAL REGULATOR BETI"/>
    <property type="match status" value="1"/>
</dbReference>
<evidence type="ECO:0000256" key="3">
    <source>
        <dbReference type="ARBA" id="ARBA00023163"/>
    </source>
</evidence>
<organism evidence="6 7">
    <name type="scientific">Rhodococcus ruber</name>
    <dbReference type="NCBI Taxonomy" id="1830"/>
    <lineage>
        <taxon>Bacteria</taxon>
        <taxon>Bacillati</taxon>
        <taxon>Actinomycetota</taxon>
        <taxon>Actinomycetes</taxon>
        <taxon>Mycobacteriales</taxon>
        <taxon>Nocardiaceae</taxon>
        <taxon>Rhodococcus</taxon>
    </lineage>
</organism>
<dbReference type="Proteomes" id="UP001081071">
    <property type="component" value="Unassembled WGS sequence"/>
</dbReference>
<feature type="DNA-binding region" description="H-T-H motif" evidence="4">
    <location>
        <begin position="30"/>
        <end position="49"/>
    </location>
</feature>
<sequence length="190" mass="20445">MARPLDHDKRAELLGRVVDYIGTHGLDDLTLRPLAAELGTSSRMLIYYFDSRENLIVQALTSQRPAFAEMFGDVDTADQLEKRLLELWKSMSDGGDEVSSRTLMQVIGIASIKSGVLADFARDSVRALTDALAAAMARCGMDSATASVRATALGAGFRGLLLDRFTTGDSERTDAAAATLFRGHTGASTR</sequence>
<keyword evidence="3" id="KW-0804">Transcription</keyword>
<keyword evidence="1" id="KW-0805">Transcription regulation</keyword>
<comment type="caution">
    <text evidence="6">The sequence shown here is derived from an EMBL/GenBank/DDBJ whole genome shotgun (WGS) entry which is preliminary data.</text>
</comment>
<dbReference type="Gene3D" id="1.10.357.10">
    <property type="entry name" value="Tetracycline Repressor, domain 2"/>
    <property type="match status" value="1"/>
</dbReference>
<dbReference type="Pfam" id="PF00440">
    <property type="entry name" value="TetR_N"/>
    <property type="match status" value="1"/>
</dbReference>
<dbReference type="InterPro" id="IPR009057">
    <property type="entry name" value="Homeodomain-like_sf"/>
</dbReference>
<keyword evidence="2 4" id="KW-0238">DNA-binding</keyword>
<evidence type="ECO:0000256" key="4">
    <source>
        <dbReference type="PROSITE-ProRule" id="PRU00335"/>
    </source>
</evidence>
<dbReference type="SUPFAM" id="SSF46689">
    <property type="entry name" value="Homeodomain-like"/>
    <property type="match status" value="1"/>
</dbReference>
<dbReference type="InterPro" id="IPR001647">
    <property type="entry name" value="HTH_TetR"/>
</dbReference>
<proteinExistence type="predicted"/>
<evidence type="ECO:0000256" key="2">
    <source>
        <dbReference type="ARBA" id="ARBA00023125"/>
    </source>
</evidence>
<evidence type="ECO:0000313" key="6">
    <source>
        <dbReference type="EMBL" id="MCZ4517370.1"/>
    </source>
</evidence>
<evidence type="ECO:0000259" key="5">
    <source>
        <dbReference type="PROSITE" id="PS50977"/>
    </source>
</evidence>
<name>A0ABT4MBC3_9NOCA</name>
<accession>A0ABT4MBC3</accession>
<dbReference type="PROSITE" id="PS50977">
    <property type="entry name" value="HTH_TETR_2"/>
    <property type="match status" value="1"/>
</dbReference>
<reference evidence="6" key="1">
    <citation type="submission" date="2022-12" db="EMBL/GenBank/DDBJ databases">
        <authorList>
            <person name="Krivoruchko A.V."/>
            <person name="Elkin A."/>
        </authorList>
    </citation>
    <scope>NUCLEOTIDE SEQUENCE</scope>
    <source>
        <strain evidence="6">IEGM 1391</strain>
    </source>
</reference>
<gene>
    <name evidence="6" type="ORF">O4220_02510</name>
</gene>
<evidence type="ECO:0000313" key="7">
    <source>
        <dbReference type="Proteomes" id="UP001081071"/>
    </source>
</evidence>
<dbReference type="PANTHER" id="PTHR30055">
    <property type="entry name" value="HTH-TYPE TRANSCRIPTIONAL REGULATOR RUTR"/>
    <property type="match status" value="1"/>
</dbReference>
<dbReference type="EMBL" id="JAPWIJ010000001">
    <property type="protein sequence ID" value="MCZ4517370.1"/>
    <property type="molecule type" value="Genomic_DNA"/>
</dbReference>
<protein>
    <submittedName>
        <fullName evidence="6">TetR family transcriptional regulator</fullName>
    </submittedName>
</protein>
<dbReference type="InterPro" id="IPR050109">
    <property type="entry name" value="HTH-type_TetR-like_transc_reg"/>
</dbReference>
<evidence type="ECO:0000256" key="1">
    <source>
        <dbReference type="ARBA" id="ARBA00023015"/>
    </source>
</evidence>
<keyword evidence="7" id="KW-1185">Reference proteome</keyword>